<name>A0A4U1B6E4_9GAMM</name>
<proteinExistence type="inferred from homology"/>
<dbReference type="PROSITE" id="PS00687">
    <property type="entry name" value="ALDEHYDE_DEHYDR_GLU"/>
    <property type="match status" value="1"/>
</dbReference>
<evidence type="ECO:0000256" key="2">
    <source>
        <dbReference type="ARBA" id="ARBA00023002"/>
    </source>
</evidence>
<dbReference type="InterPro" id="IPR016162">
    <property type="entry name" value="Ald_DH_N"/>
</dbReference>
<protein>
    <submittedName>
        <fullName evidence="6">Aldehyde dehydrogenase</fullName>
    </submittedName>
</protein>
<dbReference type="Pfam" id="PF00171">
    <property type="entry name" value="Aldedh"/>
    <property type="match status" value="1"/>
</dbReference>
<organism evidence="6 7">
    <name type="scientific">Thalassotalea mangrovi</name>
    <dbReference type="NCBI Taxonomy" id="2572245"/>
    <lineage>
        <taxon>Bacteria</taxon>
        <taxon>Pseudomonadati</taxon>
        <taxon>Pseudomonadota</taxon>
        <taxon>Gammaproteobacteria</taxon>
        <taxon>Alteromonadales</taxon>
        <taxon>Colwelliaceae</taxon>
        <taxon>Thalassotalea</taxon>
    </lineage>
</organism>
<sequence>MMTLPKALNYIDQQWQTPADTGRDTLHDANTGELLGYQAMSSSEQVNAAIACAKSAFNAGYWSELSYHHRAGYLLKIADALSLKAESIAELDAVQTGVVISFTRQFAQVCSLAFIAAANLLKELPEQQHLKGEHDNDIILERLPLGVAAIIAPWNAPSGIACHKIASALAAGCPVIFKPSEWAAGSAQLIAEAISEAELPEGVFQLVHGGAEVGAMLSNHPAVSAVSFTGGAQGGKAVGQSCGAQIKPAQLELGGNNALLVMADADLDKAAQGVVNGLVTMNAQWCRALGRLICDASIEQALLSKVADLLANIQLGNSCGTESHMGPLVHNGHLNYIKNRVAHYQNLGGQLLQVTPMPNLNGWFYPPTLITGLDSTQTLEETFGPVATVHTFDQESQAIAMANETDYGLAAYVFAEPSTAWRMAKKIRAGVVKINDVSLFALRPDLPRAAWGKSGLGDEGVKETFEFFRGTRVVGIA</sequence>
<evidence type="ECO:0000313" key="6">
    <source>
        <dbReference type="EMBL" id="TKB46075.1"/>
    </source>
</evidence>
<comment type="caution">
    <text evidence="6">The sequence shown here is derived from an EMBL/GenBank/DDBJ whole genome shotgun (WGS) entry which is preliminary data.</text>
</comment>
<dbReference type="RefSeq" id="WP_136735083.1">
    <property type="nucleotide sequence ID" value="NZ_SWDB01000010.1"/>
</dbReference>
<comment type="similarity">
    <text evidence="1 4">Belongs to the aldehyde dehydrogenase family.</text>
</comment>
<keyword evidence="2 4" id="KW-0560">Oxidoreductase</keyword>
<dbReference type="InterPro" id="IPR016163">
    <property type="entry name" value="Ald_DH_C"/>
</dbReference>
<evidence type="ECO:0000256" key="4">
    <source>
        <dbReference type="RuleBase" id="RU003345"/>
    </source>
</evidence>
<evidence type="ECO:0000259" key="5">
    <source>
        <dbReference type="Pfam" id="PF00171"/>
    </source>
</evidence>
<dbReference type="SUPFAM" id="SSF53720">
    <property type="entry name" value="ALDH-like"/>
    <property type="match status" value="1"/>
</dbReference>
<dbReference type="InterPro" id="IPR029510">
    <property type="entry name" value="Ald_DH_CS_GLU"/>
</dbReference>
<dbReference type="InterPro" id="IPR016161">
    <property type="entry name" value="Ald_DH/histidinol_DH"/>
</dbReference>
<accession>A0A4U1B6E4</accession>
<dbReference type="GO" id="GO:0016620">
    <property type="term" value="F:oxidoreductase activity, acting on the aldehyde or oxo group of donors, NAD or NADP as acceptor"/>
    <property type="evidence" value="ECO:0007669"/>
    <property type="project" value="InterPro"/>
</dbReference>
<evidence type="ECO:0000256" key="3">
    <source>
        <dbReference type="PROSITE-ProRule" id="PRU10007"/>
    </source>
</evidence>
<dbReference type="InterPro" id="IPR015590">
    <property type="entry name" value="Aldehyde_DH_dom"/>
</dbReference>
<feature type="active site" evidence="3">
    <location>
        <position position="252"/>
    </location>
</feature>
<evidence type="ECO:0000313" key="7">
    <source>
        <dbReference type="Proteomes" id="UP000307999"/>
    </source>
</evidence>
<dbReference type="EMBL" id="SWDB01000010">
    <property type="protein sequence ID" value="TKB46075.1"/>
    <property type="molecule type" value="Genomic_DNA"/>
</dbReference>
<dbReference type="CDD" id="cd07078">
    <property type="entry name" value="ALDH"/>
    <property type="match status" value="1"/>
</dbReference>
<keyword evidence="7" id="KW-1185">Reference proteome</keyword>
<feature type="domain" description="Aldehyde dehydrogenase" evidence="5">
    <location>
        <begin position="27"/>
        <end position="473"/>
    </location>
</feature>
<dbReference type="AlphaFoldDB" id="A0A4U1B6E4"/>
<dbReference type="Proteomes" id="UP000307999">
    <property type="component" value="Unassembled WGS sequence"/>
</dbReference>
<dbReference type="PANTHER" id="PTHR42804">
    <property type="entry name" value="ALDEHYDE DEHYDROGENASE"/>
    <property type="match status" value="1"/>
</dbReference>
<dbReference type="Gene3D" id="3.40.309.10">
    <property type="entry name" value="Aldehyde Dehydrogenase, Chain A, domain 2"/>
    <property type="match status" value="1"/>
</dbReference>
<dbReference type="PANTHER" id="PTHR42804:SF1">
    <property type="entry name" value="ALDEHYDE DEHYDROGENASE-RELATED"/>
    <property type="match status" value="1"/>
</dbReference>
<reference evidence="6 7" key="1">
    <citation type="submission" date="2019-04" db="EMBL/GenBank/DDBJ databases">
        <title>Thalassotalea guangxiensis sp. nov., isolated from sediment of the coastal wetland.</title>
        <authorList>
            <person name="Zheng S."/>
            <person name="Zhang D."/>
        </authorList>
    </citation>
    <scope>NUCLEOTIDE SEQUENCE [LARGE SCALE GENOMIC DNA]</scope>
    <source>
        <strain evidence="6 7">ZS-4</strain>
    </source>
</reference>
<evidence type="ECO:0000256" key="1">
    <source>
        <dbReference type="ARBA" id="ARBA00009986"/>
    </source>
</evidence>
<dbReference type="OrthoDB" id="5720601at2"/>
<gene>
    <name evidence="6" type="ORF">E8M12_05450</name>
</gene>
<dbReference type="Gene3D" id="3.40.605.10">
    <property type="entry name" value="Aldehyde Dehydrogenase, Chain A, domain 1"/>
    <property type="match status" value="1"/>
</dbReference>